<evidence type="ECO:0000256" key="6">
    <source>
        <dbReference type="ARBA" id="ARBA00023136"/>
    </source>
</evidence>
<keyword evidence="6 7" id="KW-0472">Membrane</keyword>
<evidence type="ECO:0000256" key="7">
    <source>
        <dbReference type="SAM" id="Phobius"/>
    </source>
</evidence>
<keyword evidence="10" id="KW-1185">Reference proteome</keyword>
<evidence type="ECO:0000313" key="9">
    <source>
        <dbReference type="EMBL" id="SHK63535.1"/>
    </source>
</evidence>
<dbReference type="InterPro" id="IPR051788">
    <property type="entry name" value="MFS_Transporter"/>
</dbReference>
<evidence type="ECO:0000259" key="8">
    <source>
        <dbReference type="PROSITE" id="PS50850"/>
    </source>
</evidence>
<evidence type="ECO:0000256" key="2">
    <source>
        <dbReference type="ARBA" id="ARBA00008335"/>
    </source>
</evidence>
<keyword evidence="5 7" id="KW-1133">Transmembrane helix</keyword>
<feature type="transmembrane region" description="Helical" evidence="7">
    <location>
        <begin position="144"/>
        <end position="164"/>
    </location>
</feature>
<name>A0A1M6U2Q0_9FIRM</name>
<dbReference type="InterPro" id="IPR020846">
    <property type="entry name" value="MFS_dom"/>
</dbReference>
<reference evidence="9 10" key="1">
    <citation type="submission" date="2016-11" db="EMBL/GenBank/DDBJ databases">
        <authorList>
            <person name="Jaros S."/>
            <person name="Januszkiewicz K."/>
            <person name="Wedrychowicz H."/>
        </authorList>
    </citation>
    <scope>NUCLEOTIDE SEQUENCE [LARGE SCALE GENOMIC DNA]</scope>
    <source>
        <strain evidence="9 10">DSM 15929</strain>
    </source>
</reference>
<dbReference type="GO" id="GO:0005886">
    <property type="term" value="C:plasma membrane"/>
    <property type="evidence" value="ECO:0007669"/>
    <property type="project" value="UniProtKB-SubCell"/>
</dbReference>
<feature type="transmembrane region" description="Helical" evidence="7">
    <location>
        <begin position="54"/>
        <end position="75"/>
    </location>
</feature>
<dbReference type="InterPro" id="IPR011701">
    <property type="entry name" value="MFS"/>
</dbReference>
<feature type="domain" description="Major facilitator superfamily (MFS) profile" evidence="8">
    <location>
        <begin position="21"/>
        <end position="398"/>
    </location>
</feature>
<evidence type="ECO:0000256" key="3">
    <source>
        <dbReference type="ARBA" id="ARBA00022448"/>
    </source>
</evidence>
<evidence type="ECO:0000256" key="4">
    <source>
        <dbReference type="ARBA" id="ARBA00022692"/>
    </source>
</evidence>
<dbReference type="SUPFAM" id="SSF103473">
    <property type="entry name" value="MFS general substrate transporter"/>
    <property type="match status" value="1"/>
</dbReference>
<organism evidence="9 10">
    <name type="scientific">Anaerocolumna jejuensis DSM 15929</name>
    <dbReference type="NCBI Taxonomy" id="1121322"/>
    <lineage>
        <taxon>Bacteria</taxon>
        <taxon>Bacillati</taxon>
        <taxon>Bacillota</taxon>
        <taxon>Clostridia</taxon>
        <taxon>Lachnospirales</taxon>
        <taxon>Lachnospiraceae</taxon>
        <taxon>Anaerocolumna</taxon>
    </lineage>
</organism>
<feature type="transmembrane region" description="Helical" evidence="7">
    <location>
        <begin position="224"/>
        <end position="251"/>
    </location>
</feature>
<dbReference type="STRING" id="1121322.SAMN02745136_02970"/>
<accession>A0A1M6U2Q0</accession>
<feature type="transmembrane region" description="Helical" evidence="7">
    <location>
        <begin position="376"/>
        <end position="393"/>
    </location>
</feature>
<dbReference type="AlphaFoldDB" id="A0A1M6U2Q0"/>
<dbReference type="GO" id="GO:0022857">
    <property type="term" value="F:transmembrane transporter activity"/>
    <property type="evidence" value="ECO:0007669"/>
    <property type="project" value="InterPro"/>
</dbReference>
<gene>
    <name evidence="9" type="ORF">SAMN02745136_02970</name>
</gene>
<feature type="transmembrane region" description="Helical" evidence="7">
    <location>
        <begin position="350"/>
        <end position="370"/>
    </location>
</feature>
<dbReference type="InterPro" id="IPR036259">
    <property type="entry name" value="MFS_trans_sf"/>
</dbReference>
<evidence type="ECO:0000256" key="1">
    <source>
        <dbReference type="ARBA" id="ARBA00004651"/>
    </source>
</evidence>
<feature type="transmembrane region" description="Helical" evidence="7">
    <location>
        <begin position="108"/>
        <end position="132"/>
    </location>
</feature>
<feature type="transmembrane region" description="Helical" evidence="7">
    <location>
        <begin position="176"/>
        <end position="196"/>
    </location>
</feature>
<sequence length="404" mass="43651">MNIVPINDLRFKKEVQMTLLLLIIIYLAFISLGLPDSLLGSAWPAIQPMFHVPVAYAGIITMIVSGGTIVSSYFSSTIIKKLGTGLVTAISVIMTAAALLGFAYSDNFLWLCLLAVPLGLGAGSVDAALNNFVALHYEARHMSWLHCFWGVGATAGPVIMAHFLKQGGRWDMGYRTIGIVQLGLSVILFLSLPLWTKVKQEAENSKEEISTDLSRGELLKKKGVLSALFAFFCYCAFEATAGLWGSSFLVFSKGITAETAAKWVSLFYLGITIGRFLAGFLTMKLDNRTMIRIGEGIILFGILLLFLPGGGISLQAGLLFTGIGCAPIYPSMIHETPRRFGKAISQSLMGMQMACAYIGSTFMPPLFGTIANATTFLLYPAALLLFLCMMVILSEKSARAVSEG</sequence>
<evidence type="ECO:0000313" key="10">
    <source>
        <dbReference type="Proteomes" id="UP000184386"/>
    </source>
</evidence>
<dbReference type="PANTHER" id="PTHR23514">
    <property type="entry name" value="BYPASS OF STOP CODON PROTEIN 6"/>
    <property type="match status" value="1"/>
</dbReference>
<keyword evidence="4 7" id="KW-0812">Transmembrane</keyword>
<comment type="subcellular location">
    <subcellularLocation>
        <location evidence="1">Cell membrane</location>
        <topology evidence="1">Multi-pass membrane protein</topology>
    </subcellularLocation>
</comment>
<dbReference type="Gene3D" id="1.20.1250.20">
    <property type="entry name" value="MFS general substrate transporter like domains"/>
    <property type="match status" value="1"/>
</dbReference>
<protein>
    <submittedName>
        <fullName evidence="9">Fucose permease</fullName>
    </submittedName>
</protein>
<dbReference type="Pfam" id="PF07690">
    <property type="entry name" value="MFS_1"/>
    <property type="match status" value="1"/>
</dbReference>
<feature type="transmembrane region" description="Helical" evidence="7">
    <location>
        <begin position="82"/>
        <end position="102"/>
    </location>
</feature>
<feature type="transmembrane region" description="Helical" evidence="7">
    <location>
        <begin position="263"/>
        <end position="282"/>
    </location>
</feature>
<proteinExistence type="inferred from homology"/>
<dbReference type="Proteomes" id="UP000184386">
    <property type="component" value="Unassembled WGS sequence"/>
</dbReference>
<comment type="similarity">
    <text evidence="2">Belongs to the major facilitator superfamily.</text>
</comment>
<feature type="transmembrane region" description="Helical" evidence="7">
    <location>
        <begin position="17"/>
        <end position="34"/>
    </location>
</feature>
<dbReference type="EMBL" id="FRAC01000014">
    <property type="protein sequence ID" value="SHK63535.1"/>
    <property type="molecule type" value="Genomic_DNA"/>
</dbReference>
<evidence type="ECO:0000256" key="5">
    <source>
        <dbReference type="ARBA" id="ARBA00022989"/>
    </source>
</evidence>
<keyword evidence="3" id="KW-0813">Transport</keyword>
<dbReference type="PROSITE" id="PS50850">
    <property type="entry name" value="MFS"/>
    <property type="match status" value="1"/>
</dbReference>
<dbReference type="PANTHER" id="PTHR23514:SF3">
    <property type="entry name" value="BYPASS OF STOP CODON PROTEIN 6"/>
    <property type="match status" value="1"/>
</dbReference>